<sequence>MDALEDFIIRAKAATYAGDGAPAVSSRPASHDLAFADGDFRYLDSYFGGTDFSGQEVVWQGDHVVWAMGYHGRVLRDDLITGAEAGATIKAALTALYGEHRFLGGFRFRLNGHDYIDIADGDYRAFFGFEEIRVRDVRAYGLRYFGGLIRN</sequence>
<dbReference type="Pfam" id="PF18931">
    <property type="entry name" value="DUF5680"/>
    <property type="match status" value="1"/>
</dbReference>
<dbReference type="InterPro" id="IPR043735">
    <property type="entry name" value="DUF5680"/>
</dbReference>
<accession>A0A1I4UH75</accession>
<proteinExistence type="predicted"/>
<dbReference type="Proteomes" id="UP000233491">
    <property type="component" value="Unassembled WGS sequence"/>
</dbReference>
<organism evidence="2 3">
    <name type="scientific">Pleomorphomonas diazotrophica</name>
    <dbReference type="NCBI Taxonomy" id="1166257"/>
    <lineage>
        <taxon>Bacteria</taxon>
        <taxon>Pseudomonadati</taxon>
        <taxon>Pseudomonadota</taxon>
        <taxon>Alphaproteobacteria</taxon>
        <taxon>Hyphomicrobiales</taxon>
        <taxon>Pleomorphomonadaceae</taxon>
        <taxon>Pleomorphomonas</taxon>
    </lineage>
</organism>
<evidence type="ECO:0000313" key="2">
    <source>
        <dbReference type="EMBL" id="PKR89183.1"/>
    </source>
</evidence>
<dbReference type="AlphaFoldDB" id="A0A1I4UH75"/>
<dbReference type="EMBL" id="PJNW01000007">
    <property type="protein sequence ID" value="PKR89183.1"/>
    <property type="molecule type" value="Genomic_DNA"/>
</dbReference>
<gene>
    <name evidence="2" type="ORF">CXZ10_10895</name>
</gene>
<protein>
    <recommendedName>
        <fullName evidence="1">DUF5680 domain-containing protein</fullName>
    </recommendedName>
</protein>
<comment type="caution">
    <text evidence="2">The sequence shown here is derived from an EMBL/GenBank/DDBJ whole genome shotgun (WGS) entry which is preliminary data.</text>
</comment>
<keyword evidence="3" id="KW-1185">Reference proteome</keyword>
<evidence type="ECO:0000259" key="1">
    <source>
        <dbReference type="Pfam" id="PF18931"/>
    </source>
</evidence>
<reference evidence="2 3" key="1">
    <citation type="submission" date="2017-12" db="EMBL/GenBank/DDBJ databases">
        <title>Anaerobic carbon monoxide metabolism by Pleomorphomonas carboxyditropha sp. nov., a new mesophilic hydrogenogenic carboxidotroph.</title>
        <authorList>
            <person name="Esquivel-Elizondo S."/>
            <person name="Krajmalnik-Brown R."/>
        </authorList>
    </citation>
    <scope>NUCLEOTIDE SEQUENCE [LARGE SCALE GENOMIC DNA]</scope>
    <source>
        <strain evidence="2 3">R5-392</strain>
    </source>
</reference>
<evidence type="ECO:0000313" key="3">
    <source>
        <dbReference type="Proteomes" id="UP000233491"/>
    </source>
</evidence>
<dbReference type="RefSeq" id="WP_101289192.1">
    <property type="nucleotide sequence ID" value="NZ_FOUQ01000008.1"/>
</dbReference>
<dbReference type="OrthoDB" id="9801008at2"/>
<name>A0A1I4UH75_9HYPH</name>
<feature type="domain" description="DUF5680" evidence="1">
    <location>
        <begin position="44"/>
        <end position="149"/>
    </location>
</feature>